<dbReference type="EMBL" id="BK014836">
    <property type="protein sequence ID" value="DAD77919.1"/>
    <property type="molecule type" value="Genomic_DNA"/>
</dbReference>
<protein>
    <submittedName>
        <fullName evidence="1">Intron-binding protein aquarius N-terminus</fullName>
    </submittedName>
</protein>
<sequence length="128" mass="14389">MGGRGGAGGGSGGERVGIKLPQILGSEKQINWAKDILTDPYTTFEMNEKLRRSQSIGRPKTDEIRMWADAYNAAKKRYADEIANLSKMFPNGMKARDIIDRRDGLSSMAKAIYKDELDKLRRKYGFKV</sequence>
<organism evidence="1">
    <name type="scientific">Siphoviridae sp. ctHDv29</name>
    <dbReference type="NCBI Taxonomy" id="2826228"/>
    <lineage>
        <taxon>Viruses</taxon>
        <taxon>Duplodnaviria</taxon>
        <taxon>Heunggongvirae</taxon>
        <taxon>Uroviricota</taxon>
        <taxon>Caudoviricetes</taxon>
    </lineage>
</organism>
<proteinExistence type="predicted"/>
<accession>A0A8S5M737</accession>
<evidence type="ECO:0000313" key="1">
    <source>
        <dbReference type="EMBL" id="DAD77919.1"/>
    </source>
</evidence>
<reference evidence="1" key="1">
    <citation type="journal article" date="2021" name="Proc. Natl. Acad. Sci. U.S.A.">
        <title>A Catalog of Tens of Thousands of Viruses from Human Metagenomes Reveals Hidden Associations with Chronic Diseases.</title>
        <authorList>
            <person name="Tisza M.J."/>
            <person name="Buck C.B."/>
        </authorList>
    </citation>
    <scope>NUCLEOTIDE SEQUENCE</scope>
    <source>
        <strain evidence="1">CtHDv29</strain>
    </source>
</reference>
<name>A0A8S5M737_9CAUD</name>